<dbReference type="InterPro" id="IPR045237">
    <property type="entry name" value="COPS7/eIF3m"/>
</dbReference>
<keyword evidence="3 5" id="KW-0396">Initiation factor</keyword>
<comment type="subunit">
    <text evidence="5">Component of the eukaryotic translation initiation factor 3 (eIF-3) complex.</text>
</comment>
<proteinExistence type="inferred from homology"/>
<reference evidence="7 8" key="1">
    <citation type="journal article" date="2018" name="Mol. Biol. Evol.">
        <title>Broad Genomic Sampling Reveals a Smut Pathogenic Ancestry of the Fungal Clade Ustilaginomycotina.</title>
        <authorList>
            <person name="Kijpornyongpan T."/>
            <person name="Mondo S.J."/>
            <person name="Barry K."/>
            <person name="Sandor L."/>
            <person name="Lee J."/>
            <person name="Lipzen A."/>
            <person name="Pangilinan J."/>
            <person name="LaButti K."/>
            <person name="Hainaut M."/>
            <person name="Henrissat B."/>
            <person name="Grigoriev I.V."/>
            <person name="Spatafora J.W."/>
            <person name="Aime M.C."/>
        </authorList>
    </citation>
    <scope>NUCLEOTIDE SEQUENCE [LARGE SCALE GENOMIC DNA]</scope>
    <source>
        <strain evidence="7 8">MCA 4198</strain>
    </source>
</reference>
<dbReference type="GO" id="GO:0033290">
    <property type="term" value="C:eukaryotic 48S preinitiation complex"/>
    <property type="evidence" value="ECO:0007669"/>
    <property type="project" value="UniProtKB-UniRule"/>
</dbReference>
<evidence type="ECO:0000313" key="8">
    <source>
        <dbReference type="Proteomes" id="UP000245768"/>
    </source>
</evidence>
<dbReference type="Proteomes" id="UP000245768">
    <property type="component" value="Unassembled WGS sequence"/>
</dbReference>
<dbReference type="GO" id="GO:0016282">
    <property type="term" value="C:eukaryotic 43S preinitiation complex"/>
    <property type="evidence" value="ECO:0007669"/>
    <property type="project" value="UniProtKB-UniRule"/>
</dbReference>
<dbReference type="InterPro" id="IPR040750">
    <property type="entry name" value="eIF3m_C_helix"/>
</dbReference>
<dbReference type="InterPro" id="IPR000717">
    <property type="entry name" value="PCI_dom"/>
</dbReference>
<dbReference type="SMART" id="SM00088">
    <property type="entry name" value="PINT"/>
    <property type="match status" value="1"/>
</dbReference>
<evidence type="ECO:0000259" key="6">
    <source>
        <dbReference type="PROSITE" id="PS50250"/>
    </source>
</evidence>
<keyword evidence="8" id="KW-1185">Reference proteome</keyword>
<feature type="domain" description="PCI" evidence="6">
    <location>
        <begin position="200"/>
        <end position="368"/>
    </location>
</feature>
<evidence type="ECO:0000256" key="2">
    <source>
        <dbReference type="ARBA" id="ARBA00022490"/>
    </source>
</evidence>
<evidence type="ECO:0000313" key="7">
    <source>
        <dbReference type="EMBL" id="PWN94410.1"/>
    </source>
</evidence>
<organism evidence="7 8">
    <name type="scientific">Acaromyces ingoldii</name>
    <dbReference type="NCBI Taxonomy" id="215250"/>
    <lineage>
        <taxon>Eukaryota</taxon>
        <taxon>Fungi</taxon>
        <taxon>Dikarya</taxon>
        <taxon>Basidiomycota</taxon>
        <taxon>Ustilaginomycotina</taxon>
        <taxon>Exobasidiomycetes</taxon>
        <taxon>Exobasidiales</taxon>
        <taxon>Cryptobasidiaceae</taxon>
        <taxon>Acaromyces</taxon>
    </lineage>
</organism>
<keyword evidence="2 5" id="KW-0963">Cytoplasm</keyword>
<dbReference type="Pfam" id="PF01399">
    <property type="entry name" value="PCI"/>
    <property type="match status" value="1"/>
</dbReference>
<dbReference type="PROSITE" id="PS50250">
    <property type="entry name" value="PCI"/>
    <property type="match status" value="1"/>
</dbReference>
<dbReference type="STRING" id="215250.A0A316YY23"/>
<dbReference type="PANTHER" id="PTHR15350">
    <property type="entry name" value="COP9 SIGNALOSOME COMPLEX SUBUNIT 7/DENDRITIC CELL PROTEIN GA17"/>
    <property type="match status" value="1"/>
</dbReference>
<dbReference type="GO" id="GO:0071541">
    <property type="term" value="C:eukaryotic translation initiation factor 3 complex, eIF3m"/>
    <property type="evidence" value="ECO:0007669"/>
    <property type="project" value="UniProtKB-UniRule"/>
</dbReference>
<dbReference type="GO" id="GO:0003743">
    <property type="term" value="F:translation initiation factor activity"/>
    <property type="evidence" value="ECO:0007669"/>
    <property type="project" value="UniProtKB-UniRule"/>
</dbReference>
<comment type="subcellular location">
    <subcellularLocation>
        <location evidence="5">Cytoplasm</location>
    </subcellularLocation>
</comment>
<keyword evidence="4 5" id="KW-0648">Protein biosynthesis</keyword>
<evidence type="ECO:0000256" key="5">
    <source>
        <dbReference type="HAMAP-Rule" id="MF_03012"/>
    </source>
</evidence>
<dbReference type="PANTHER" id="PTHR15350:SF2">
    <property type="entry name" value="EUKARYOTIC TRANSLATION INITIATION FACTOR 3 SUBUNIT M"/>
    <property type="match status" value="1"/>
</dbReference>
<dbReference type="InterPro" id="IPR027528">
    <property type="entry name" value="eIF3m"/>
</dbReference>
<evidence type="ECO:0000256" key="1">
    <source>
        <dbReference type="ARBA" id="ARBA00008482"/>
    </source>
</evidence>
<gene>
    <name evidence="7" type="ORF">FA10DRAFT_249168</name>
</gene>
<dbReference type="OrthoDB" id="10267031at2759"/>
<dbReference type="FunCoup" id="A0A316YY23">
    <property type="interactions" value="592"/>
</dbReference>
<comment type="similarity">
    <text evidence="1">Belongs to the CSN7/EIF3M family. CSN7 subfamily.</text>
</comment>
<dbReference type="HAMAP" id="MF_03012">
    <property type="entry name" value="eIF3m"/>
    <property type="match status" value="1"/>
</dbReference>
<evidence type="ECO:0000256" key="4">
    <source>
        <dbReference type="ARBA" id="ARBA00022917"/>
    </source>
</evidence>
<dbReference type="AlphaFoldDB" id="A0A316YY23"/>
<dbReference type="InParanoid" id="A0A316YY23"/>
<name>A0A316YY23_9BASI</name>
<dbReference type="GeneID" id="37041438"/>
<dbReference type="EMBL" id="KZ819634">
    <property type="protein sequence ID" value="PWN94410.1"/>
    <property type="molecule type" value="Genomic_DNA"/>
</dbReference>
<protein>
    <recommendedName>
        <fullName evidence="5">Eukaryotic translation initiation factor 3 subunit M</fullName>
        <shortName evidence="5">eIF3m</shortName>
    </recommendedName>
</protein>
<comment type="function">
    <text evidence="5">Component of the eukaryotic translation initiation factor 3 (eIF-3) complex, which is involved in protein synthesis of a specialized repertoire of mRNAs and, together with other initiation factors, stimulates binding of mRNA and methionyl-tRNAi to the 40S ribosome. The eIF-3 complex specifically targets and initiates translation of a subset of mRNAs involved in cell proliferation.</text>
</comment>
<accession>A0A316YY23</accession>
<dbReference type="Pfam" id="PF18005">
    <property type="entry name" value="eIF3m_C_helix"/>
    <property type="match status" value="1"/>
</dbReference>
<evidence type="ECO:0000256" key="3">
    <source>
        <dbReference type="ARBA" id="ARBA00022540"/>
    </source>
</evidence>
<dbReference type="GO" id="GO:0001732">
    <property type="term" value="P:formation of cytoplasmic translation initiation complex"/>
    <property type="evidence" value="ECO:0007669"/>
    <property type="project" value="UniProtKB-UniRule"/>
</dbReference>
<comment type="similarity">
    <text evidence="5">Belongs to the eIF-3 subunit M family.</text>
</comment>
<sequence>MAKDLITVIGEEGTFEEQVIDLAALLSRSIAPEKRDAFITSWREKATAAGEEAEGKRSVMKELVASLNGIGEGNDRELEGFFNLVSAIVASLFSDEEVEPLVKELCAAIVKEGQAMEKTIVRYRILTNIYNSLPATSSNRYLVFTTLLELASSNDELDLLADALTALPSRLAVWNIDAAKKSGLLASAASALESADQGQRAYQFHLAHLRFLSTSSVSGAGSDSAEAKAAAEKTIVAALRLPKLFDFEELVDIDAVKQLSGQPVGKLLDVFVKGNTADWDAWKGAHSSDVDRLGLSVAQLDRKIRLMDLAALCSRSVSSEVPYTAIASALGINVDDVEVWVIDVIRAGLVSGKLSQVKQSLRVYRSAYRTFGREQWETLEVRLSQWESSINAILETLQETKRGVQKPVPANVGIPGADAGAVNQITA</sequence>
<dbReference type="RefSeq" id="XP_025381608.1">
    <property type="nucleotide sequence ID" value="XM_025519522.1"/>
</dbReference>